<evidence type="ECO:0000256" key="3">
    <source>
        <dbReference type="ARBA" id="ARBA00022676"/>
    </source>
</evidence>
<dbReference type="SUPFAM" id="SSF51445">
    <property type="entry name" value="(Trans)glycosidases"/>
    <property type="match status" value="1"/>
</dbReference>
<evidence type="ECO:0000256" key="7">
    <source>
        <dbReference type="ARBA" id="ARBA00022989"/>
    </source>
</evidence>
<protein>
    <recommendedName>
        <fullName evidence="10">Mannosyltransferase</fullName>
        <ecNumber evidence="10">2.4.1.-</ecNumber>
    </recommendedName>
</protein>
<feature type="signal peptide" evidence="11">
    <location>
        <begin position="1"/>
        <end position="24"/>
    </location>
</feature>
<dbReference type="GeneID" id="18829073"/>
<evidence type="ECO:0000256" key="5">
    <source>
        <dbReference type="ARBA" id="ARBA00022692"/>
    </source>
</evidence>
<keyword evidence="5 10" id="KW-0812">Transmembrane</keyword>
<evidence type="ECO:0000256" key="9">
    <source>
        <dbReference type="ARBA" id="ARBA00024708"/>
    </source>
</evidence>
<dbReference type="AlphaFoldDB" id="K5XGR9"/>
<comment type="function">
    <text evidence="9">Mannosyltransferase involved in glycosylphosphatidylinositol-anchor biosynthesis. Transfers the third mannose to Man2-GlcN-acyl-PI during GPI precursor assembly.</text>
</comment>
<dbReference type="GO" id="GO:0006506">
    <property type="term" value="P:GPI anchor biosynthetic process"/>
    <property type="evidence" value="ECO:0007669"/>
    <property type="project" value="TreeGrafter"/>
</dbReference>
<dbReference type="OrthoDB" id="3180848at2759"/>
<dbReference type="InterPro" id="IPR005599">
    <property type="entry name" value="GPI_mannosylTrfase"/>
</dbReference>
<dbReference type="PANTHER" id="PTHR22760">
    <property type="entry name" value="GLYCOSYLTRANSFERASE"/>
    <property type="match status" value="1"/>
</dbReference>
<dbReference type="HOGENOM" id="CLU_270002_0_0_1"/>
<evidence type="ECO:0000256" key="1">
    <source>
        <dbReference type="ARBA" id="ARBA00004477"/>
    </source>
</evidence>
<evidence type="ECO:0000256" key="6">
    <source>
        <dbReference type="ARBA" id="ARBA00022824"/>
    </source>
</evidence>
<dbReference type="EMBL" id="JH971386">
    <property type="protein sequence ID" value="EKM82477.1"/>
    <property type="molecule type" value="Genomic_DNA"/>
</dbReference>
<evidence type="ECO:0000313" key="14">
    <source>
        <dbReference type="Proteomes" id="UP000008493"/>
    </source>
</evidence>
<comment type="subcellular location">
    <subcellularLocation>
        <location evidence="1 10">Endoplasmic reticulum membrane</location>
        <topology evidence="1 10">Multi-pass membrane protein</topology>
    </subcellularLocation>
</comment>
<sequence>MHSGSCFVKLLAFVLAAAISKVAADDLSIYTDNNVNTGWENWSWSSTIDFAATDLIAGSSGSSISVTSEQFAALSLHYNAAPIKGFEGLQFDIAGDQPDISISIESVADGVISPSMALSSISQSITSDSFTTVLINFNDLPGNGGTLADQNWDRISFQAGNNGATYHVDNMLFVESIVISPEFLSAEPLGSNVVAVTTKGDVDFSTVRVKLNGNTVRITGKTSYSPVDTPAQSITYLTLASSLRPGKLVITADGGKSFDYTLSNALSGSINKSVKSPINPHIYGVNFPVSADYIQHLGITISRWGGNAVTAYNPFDGFTNAGADWYFENRGSTDGTAEDWLAWVQGAGSDALLTVPALDWVSKDSTSYSYPVSIYGEQADTDPFNSDAGNGLFPNGSAVAPPDPTTVYTGWNTSLAQTWLKGLANKPLMVAIDNEIEIASSTHRDMHPDPMSYDEELDRVVRFATTAKEAIPDILVVAPSTCCWWFYWTTTVGWDDTTAHNNTDFLPWFLGQMKAVEATTGKRLLDYLDIHYYFAADTSANDDAAKAKRLRMTRSWWDESYVDESWVGQDPIQNHQPEADRVELIPRFKSLIDTIYPGTKLSISEWNSQADNDITGGLVTAESLGIFGRYGIDAATYWATPGEKAPAGLAYWLYRGYGTYFGDQTAQVKLYNPDPDTWSIFAGSDNNKLTLVIINKKPDQALSFNLSNVPTGSYFMRHFGGAAGVAKWQTTITLTTNKFIVVPSYTAVFLKQQNTVVSSLLIRICVAFFTRTVFQPDEYFQSLEPAFHLVFGYGHLTWEWISETPIRSIIYPALNVPVYWFLKASGLAYAGAFGDILLILLPKILHGCFAALTDIWLCELARVTLGNDYVSTAHFLSMSSLFHALALSRSLSNSLETSLSTVAFAYYPWDASSKLSPQVLYNRQRLWKTLIFSALACLIRPTNAVIWVFLYLRLAWSLRRFPRILGKMLSDASLVAFTALGSMFILDSLYYSRPLFTPYNFLKTNLSSVSLFYGSSPWHYYLTQAIPILCTTALPFALHGIITTFRQPKHSSAALGNMLNVILWSISIYSFAGHKEWRFIHPLLPLLHIFAAKSLIDMSPKAQSHVKAKVKTMNARATALIPPLRRSHLTFLLLSLPASIYVILFYCSGPISVLSYLRSLPVNVTLVDGKQQPQSVGFLMPCHSTPGQAYLHRPTWEVWSLGCEPPLQ</sequence>
<keyword evidence="4" id="KW-0808">Transferase</keyword>
<evidence type="ECO:0000256" key="11">
    <source>
        <dbReference type="SAM" id="SignalP"/>
    </source>
</evidence>
<dbReference type="Gene3D" id="2.60.120.430">
    <property type="entry name" value="Galactose-binding lectin"/>
    <property type="match status" value="1"/>
</dbReference>
<dbReference type="Gene3D" id="2.60.40.1180">
    <property type="entry name" value="Golgi alpha-mannosidase II"/>
    <property type="match status" value="1"/>
</dbReference>
<keyword evidence="3 10" id="KW-0328">Glycosyltransferase</keyword>
<dbReference type="InParanoid" id="K5XGR9"/>
<proteinExistence type="inferred from homology"/>
<feature type="transmembrane region" description="Helical" evidence="10">
    <location>
        <begin position="1131"/>
        <end position="1157"/>
    </location>
</feature>
<dbReference type="InterPro" id="IPR017853">
    <property type="entry name" value="GH"/>
</dbReference>
<dbReference type="GO" id="GO:0005789">
    <property type="term" value="C:endoplasmic reticulum membrane"/>
    <property type="evidence" value="ECO:0007669"/>
    <property type="project" value="UniProtKB-SubCell"/>
</dbReference>
<name>K5XGR9_AGABU</name>
<dbReference type="GO" id="GO:0000026">
    <property type="term" value="F:alpha-1,2-mannosyltransferase activity"/>
    <property type="evidence" value="ECO:0007669"/>
    <property type="project" value="TreeGrafter"/>
</dbReference>
<evidence type="ECO:0000256" key="10">
    <source>
        <dbReference type="RuleBase" id="RU363075"/>
    </source>
</evidence>
<dbReference type="PANTHER" id="PTHR22760:SF4">
    <property type="entry name" value="GPI MANNOSYLTRANSFERASE 3"/>
    <property type="match status" value="1"/>
</dbReference>
<accession>K5XGR9</accession>
<keyword evidence="7 10" id="KW-1133">Transmembrane helix</keyword>
<dbReference type="RefSeq" id="XP_007326062.1">
    <property type="nucleotide sequence ID" value="XM_007326000.1"/>
</dbReference>
<keyword evidence="11" id="KW-0732">Signal</keyword>
<gene>
    <name evidence="13" type="ORF">AGABI1DRAFT_33905</name>
</gene>
<dbReference type="Proteomes" id="UP000008493">
    <property type="component" value="Unassembled WGS sequence"/>
</dbReference>
<dbReference type="InterPro" id="IPR013780">
    <property type="entry name" value="Glyco_hydro_b"/>
</dbReference>
<feature type="domain" description="Glycoside hydrolase family 44 catalytic" evidence="12">
    <location>
        <begin position="318"/>
        <end position="535"/>
    </location>
</feature>
<dbReference type="Gene3D" id="3.20.20.80">
    <property type="entry name" value="Glycosidases"/>
    <property type="match status" value="1"/>
</dbReference>
<evidence type="ECO:0000256" key="4">
    <source>
        <dbReference type="ARBA" id="ARBA00022679"/>
    </source>
</evidence>
<dbReference type="InterPro" id="IPR024745">
    <property type="entry name" value="GH44_cat"/>
</dbReference>
<evidence type="ECO:0000256" key="2">
    <source>
        <dbReference type="ARBA" id="ARBA00006065"/>
    </source>
</evidence>
<dbReference type="Pfam" id="PF12891">
    <property type="entry name" value="Glyco_hydro_44"/>
    <property type="match status" value="1"/>
</dbReference>
<dbReference type="EC" id="2.4.1.-" evidence="10"/>
<keyword evidence="6 10" id="KW-0256">Endoplasmic reticulum</keyword>
<feature type="chain" id="PRO_5003886388" description="Mannosyltransferase" evidence="11">
    <location>
        <begin position="25"/>
        <end position="1208"/>
    </location>
</feature>
<evidence type="ECO:0000256" key="8">
    <source>
        <dbReference type="ARBA" id="ARBA00023136"/>
    </source>
</evidence>
<dbReference type="KEGG" id="abp:AGABI1DRAFT33905"/>
<dbReference type="OMA" id="WEWISET"/>
<reference evidence="14" key="1">
    <citation type="journal article" date="2012" name="Proc. Natl. Acad. Sci. U.S.A.">
        <title>Genome sequence of the button mushroom Agaricus bisporus reveals mechanisms governing adaptation to a humic-rich ecological niche.</title>
        <authorList>
            <person name="Morin E."/>
            <person name="Kohler A."/>
            <person name="Baker A.R."/>
            <person name="Foulongne-Oriol M."/>
            <person name="Lombard V."/>
            <person name="Nagy L.G."/>
            <person name="Ohm R.A."/>
            <person name="Patyshakuliyeva A."/>
            <person name="Brun A."/>
            <person name="Aerts A.L."/>
            <person name="Bailey A.M."/>
            <person name="Billette C."/>
            <person name="Coutinho P.M."/>
            <person name="Deakin G."/>
            <person name="Doddapaneni H."/>
            <person name="Floudas D."/>
            <person name="Grimwood J."/>
            <person name="Hilden K."/>
            <person name="Kuees U."/>
            <person name="LaButti K.M."/>
            <person name="Lapidus A."/>
            <person name="Lindquist E.A."/>
            <person name="Lucas S.M."/>
            <person name="Murat C."/>
            <person name="Riley R.W."/>
            <person name="Salamov A.A."/>
            <person name="Schmutz J."/>
            <person name="Subramanian V."/>
            <person name="Woesten H.A.B."/>
            <person name="Xu J."/>
            <person name="Eastwood D.C."/>
            <person name="Foster G.D."/>
            <person name="Sonnenberg A.S."/>
            <person name="Cullen D."/>
            <person name="de Vries R.P."/>
            <person name="Lundell T."/>
            <person name="Hibbett D.S."/>
            <person name="Henrissat B."/>
            <person name="Burton K.S."/>
            <person name="Kerrigan R.W."/>
            <person name="Challen M.P."/>
            <person name="Grigoriev I.V."/>
            <person name="Martin F."/>
        </authorList>
    </citation>
    <scope>NUCLEOTIDE SEQUENCE [LARGE SCALE GENOMIC DNA]</scope>
    <source>
        <strain evidence="14">JB137-S8 / ATCC MYA-4627 / FGSC 10392</strain>
    </source>
</reference>
<feature type="transmembrane region" description="Helical" evidence="10">
    <location>
        <begin position="930"/>
        <end position="952"/>
    </location>
</feature>
<feature type="transmembrane region" description="Helical" evidence="10">
    <location>
        <begin position="1018"/>
        <end position="1042"/>
    </location>
</feature>
<organism evidence="13 14">
    <name type="scientific">Agaricus bisporus var. burnettii (strain JB137-S8 / ATCC MYA-4627 / FGSC 10392)</name>
    <name type="common">White button mushroom</name>
    <dbReference type="NCBI Taxonomy" id="597362"/>
    <lineage>
        <taxon>Eukaryota</taxon>
        <taxon>Fungi</taxon>
        <taxon>Dikarya</taxon>
        <taxon>Basidiomycota</taxon>
        <taxon>Agaricomycotina</taxon>
        <taxon>Agaricomycetes</taxon>
        <taxon>Agaricomycetidae</taxon>
        <taxon>Agaricales</taxon>
        <taxon>Agaricineae</taxon>
        <taxon>Agaricaceae</taxon>
        <taxon>Agaricus</taxon>
    </lineage>
</organism>
<keyword evidence="14" id="KW-1185">Reference proteome</keyword>
<keyword evidence="8 10" id="KW-0472">Membrane</keyword>
<evidence type="ECO:0000313" key="13">
    <source>
        <dbReference type="EMBL" id="EKM82477.1"/>
    </source>
</evidence>
<comment type="similarity">
    <text evidence="2">Belongs to the glycosyltransferase 22 family. PIGB subfamily.</text>
</comment>
<dbReference type="eggNOG" id="KOG1771">
    <property type="taxonomic scope" value="Eukaryota"/>
</dbReference>
<dbReference type="Pfam" id="PF03901">
    <property type="entry name" value="Glyco_transf_22"/>
    <property type="match status" value="1"/>
</dbReference>
<evidence type="ECO:0000259" key="12">
    <source>
        <dbReference type="Pfam" id="PF12891"/>
    </source>
</evidence>
<dbReference type="STRING" id="597362.K5XGR9"/>
<feature type="transmembrane region" description="Helical" evidence="10">
    <location>
        <begin position="1054"/>
        <end position="1073"/>
    </location>
</feature>
<feature type="transmembrane region" description="Helical" evidence="10">
    <location>
        <begin position="972"/>
        <end position="991"/>
    </location>
</feature>